<evidence type="ECO:0000256" key="7">
    <source>
        <dbReference type="ARBA" id="ARBA00022777"/>
    </source>
</evidence>
<evidence type="ECO:0000256" key="11">
    <source>
        <dbReference type="ARBA" id="ARBA00045490"/>
    </source>
</evidence>
<feature type="domain" description="DhaK" evidence="17">
    <location>
        <begin position="4"/>
        <end position="311"/>
    </location>
</feature>
<keyword evidence="5" id="KW-0808">Transferase</keyword>
<dbReference type="AlphaFoldDB" id="A0A0K0ERM5"/>
<dbReference type="GO" id="GO:0019563">
    <property type="term" value="P:glycerol catabolic process"/>
    <property type="evidence" value="ECO:0007669"/>
    <property type="project" value="TreeGrafter"/>
</dbReference>
<comment type="catalytic activity">
    <reaction evidence="15">
        <text>dihydroxyacetone + ATP = dihydroxyacetone phosphate + ADP + H(+)</text>
        <dbReference type="Rhea" id="RHEA:15773"/>
        <dbReference type="ChEBI" id="CHEBI:15378"/>
        <dbReference type="ChEBI" id="CHEBI:16016"/>
        <dbReference type="ChEBI" id="CHEBI:30616"/>
        <dbReference type="ChEBI" id="CHEBI:57642"/>
        <dbReference type="ChEBI" id="CHEBI:456216"/>
        <dbReference type="EC" id="2.7.1.29"/>
    </reaction>
</comment>
<dbReference type="InterPro" id="IPR050861">
    <property type="entry name" value="Dihydroxyacetone_Kinase"/>
</dbReference>
<keyword evidence="8" id="KW-0067">ATP-binding</keyword>
<keyword evidence="6" id="KW-0547">Nucleotide-binding</keyword>
<evidence type="ECO:0000256" key="8">
    <source>
        <dbReference type="ARBA" id="ARBA00022840"/>
    </source>
</evidence>
<dbReference type="GO" id="GO:0005829">
    <property type="term" value="C:cytosol"/>
    <property type="evidence" value="ECO:0007669"/>
    <property type="project" value="TreeGrafter"/>
</dbReference>
<name>A0A0K0ERM5_STRER</name>
<accession>A0A0K0ERM5</accession>
<reference evidence="18" key="1">
    <citation type="submission" date="2015-08" db="UniProtKB">
        <authorList>
            <consortium name="WormBaseParasite"/>
        </authorList>
    </citation>
    <scope>IDENTIFICATION</scope>
</reference>
<evidence type="ECO:0000256" key="15">
    <source>
        <dbReference type="ARBA" id="ARBA00048898"/>
    </source>
</evidence>
<keyword evidence="7" id="KW-0418">Kinase</keyword>
<comment type="subunit">
    <text evidence="12">Homodimer. Interacts with IFIH1 (via the CARD domains), the interaction is inhibited by viral infection.</text>
</comment>
<dbReference type="EC" id="4.6.1.15" evidence="3"/>
<comment type="catalytic activity">
    <reaction evidence="14">
        <text>FAD = riboflavin cyclic-4',5'-phosphate + AMP + H(+)</text>
        <dbReference type="Rhea" id="RHEA:13729"/>
        <dbReference type="ChEBI" id="CHEBI:15378"/>
        <dbReference type="ChEBI" id="CHEBI:57692"/>
        <dbReference type="ChEBI" id="CHEBI:76202"/>
        <dbReference type="ChEBI" id="CHEBI:456215"/>
        <dbReference type="EC" id="4.6.1.15"/>
    </reaction>
</comment>
<evidence type="ECO:0000259" key="17">
    <source>
        <dbReference type="PROSITE" id="PS51481"/>
    </source>
</evidence>
<dbReference type="STRING" id="6248.A0A0K0ERM5"/>
<evidence type="ECO:0000256" key="4">
    <source>
        <dbReference type="ARBA" id="ARBA00018932"/>
    </source>
</evidence>
<dbReference type="EC" id="2.7.1.29" evidence="1"/>
<dbReference type="InterPro" id="IPR036117">
    <property type="entry name" value="DhaL_dom_sf"/>
</dbReference>
<proteinExistence type="predicted"/>
<dbReference type="EC" id="2.7.1.28" evidence="2"/>
<dbReference type="GO" id="GO:0004371">
    <property type="term" value="F:glycerone kinase activity"/>
    <property type="evidence" value="ECO:0007669"/>
    <property type="project" value="UniProtKB-EC"/>
</dbReference>
<keyword evidence="9" id="KW-0170">Cobalt</keyword>
<dbReference type="GO" id="GO:0034012">
    <property type="term" value="F:FAD-AMP lyase (cyclizing) activity"/>
    <property type="evidence" value="ECO:0007669"/>
    <property type="project" value="UniProtKB-EC"/>
</dbReference>
<comment type="function">
    <text evidence="11">Catalyzes both the phosphorylation of dihydroxyacetone and of glyceraldehyde, and the splitting of ribonucleoside diphosphate-X compounds among which FAD is the best substrate. Represses IFIH1-mediated cellular antiviral response.</text>
</comment>
<dbReference type="PROSITE" id="PS51480">
    <property type="entry name" value="DHAL"/>
    <property type="match status" value="1"/>
</dbReference>
<sequence>MGKLFDYDVNSSIDGLLHSNEHLTKDSESLRIVTRKDKTTKTALLSGGGSGHEPFASGLVGFGGLTAAVVGDLFASPSIKSIFKAIDLLKEYDNIIIFVLNYTGDILNFTNAIDKFTGKKNIYMIIIDDDITHESLNLKTGRRGIAGSVILLKIAGSMCEKNLNSLEIVKECQKIVDNIASLGVCEVEENILEIGLGIHRESGFNRIEKGNGKELINKMLIKLLESKRIKNNNSKKIVYINNLGGMSELEAGILKCFVVDEIKKHEIICGVYYGRLMTSLNSNGFSLTILNLENECWLDWLNEENESIPLQKLNFNHIPSKVKSFKNIKNEVTYDKRIEFTLIYICDIFIKKTKEINQLDKICGDGDCGDAFERAANEILKRINECSMNLTSLKFACLDIADVFEDVVGGTTGALYSVFLSSVSTYVDNDIIKALEEGLNAIKQFGGAQPGDRTMIDPLYKAIITAKSIEKEEKNQNYWAKILKSVEEEVSNTSSMKAKSGRASYTNATNQTGIDAGAYAIYLWMKAIYDKVYIQCLF</sequence>
<dbReference type="Gene3D" id="3.30.1180.20">
    <property type="entry name" value="Dihydroxyacetone kinase, domain 2"/>
    <property type="match status" value="1"/>
</dbReference>
<evidence type="ECO:0000313" key="18">
    <source>
        <dbReference type="WBParaSite" id="SSTP_0001210500.1"/>
    </source>
</evidence>
<evidence type="ECO:0000256" key="5">
    <source>
        <dbReference type="ARBA" id="ARBA00022679"/>
    </source>
</evidence>
<dbReference type="SUPFAM" id="SSF82549">
    <property type="entry name" value="DAK1/DegV-like"/>
    <property type="match status" value="1"/>
</dbReference>
<dbReference type="WBParaSite" id="SSTP_0001210500.1">
    <property type="protein sequence ID" value="SSTP_0001210500.1"/>
    <property type="gene ID" value="SSTP_0001210500"/>
</dbReference>
<dbReference type="PANTHER" id="PTHR28629">
    <property type="entry name" value="TRIOKINASE/FMN CYCLASE"/>
    <property type="match status" value="1"/>
</dbReference>
<dbReference type="GO" id="GO:0050354">
    <property type="term" value="F:triokinase activity"/>
    <property type="evidence" value="ECO:0007669"/>
    <property type="project" value="UniProtKB-EC"/>
</dbReference>
<dbReference type="FunFam" id="3.40.50.10440:FF:000001">
    <property type="entry name" value="Dihydroxyacetone kinase, DhaK subunit"/>
    <property type="match status" value="1"/>
</dbReference>
<evidence type="ECO:0000259" key="16">
    <source>
        <dbReference type="PROSITE" id="PS51480"/>
    </source>
</evidence>
<evidence type="ECO:0000256" key="12">
    <source>
        <dbReference type="ARBA" id="ARBA00046681"/>
    </source>
</evidence>
<organism evidence="18">
    <name type="scientific">Strongyloides stercoralis</name>
    <name type="common">Threadworm</name>
    <dbReference type="NCBI Taxonomy" id="6248"/>
    <lineage>
        <taxon>Eukaryota</taxon>
        <taxon>Metazoa</taxon>
        <taxon>Ecdysozoa</taxon>
        <taxon>Nematoda</taxon>
        <taxon>Chromadorea</taxon>
        <taxon>Rhabditida</taxon>
        <taxon>Tylenchina</taxon>
        <taxon>Panagrolaimomorpha</taxon>
        <taxon>Strongyloidoidea</taxon>
        <taxon>Strongyloididae</taxon>
        <taxon>Strongyloides</taxon>
    </lineage>
</organism>
<dbReference type="PANTHER" id="PTHR28629:SF4">
    <property type="entry name" value="TRIOKINASE_FMN CYCLASE"/>
    <property type="match status" value="1"/>
</dbReference>
<dbReference type="Gene3D" id="3.40.50.10440">
    <property type="entry name" value="Dihydroxyacetone kinase, domain 1"/>
    <property type="match status" value="1"/>
</dbReference>
<dbReference type="InterPro" id="IPR004007">
    <property type="entry name" value="DhaL_dom"/>
</dbReference>
<dbReference type="SMART" id="SM01120">
    <property type="entry name" value="Dak2"/>
    <property type="match status" value="1"/>
</dbReference>
<protein>
    <recommendedName>
        <fullName evidence="4">Triokinase/FMN cyclase</fullName>
        <ecNumber evidence="2">2.7.1.28</ecNumber>
        <ecNumber evidence="1">2.7.1.29</ecNumber>
        <ecNumber evidence="3">4.6.1.15</ecNumber>
    </recommendedName>
    <alternativeName>
        <fullName evidence="10">Bifunctional ATP-dependent dihydroxyacetone kinase/FAD-AMP lyase (cyclizing)</fullName>
    </alternativeName>
</protein>
<evidence type="ECO:0000256" key="13">
    <source>
        <dbReference type="ARBA" id="ARBA00047974"/>
    </source>
</evidence>
<evidence type="ECO:0000256" key="3">
    <source>
        <dbReference type="ARBA" id="ARBA00012578"/>
    </source>
</evidence>
<evidence type="ECO:0000256" key="6">
    <source>
        <dbReference type="ARBA" id="ARBA00022741"/>
    </source>
</evidence>
<evidence type="ECO:0000256" key="1">
    <source>
        <dbReference type="ARBA" id="ARBA00012107"/>
    </source>
</evidence>
<evidence type="ECO:0000256" key="10">
    <source>
        <dbReference type="ARBA" id="ARBA00032426"/>
    </source>
</evidence>
<dbReference type="SUPFAM" id="SSF101473">
    <property type="entry name" value="DhaL-like"/>
    <property type="match status" value="1"/>
</dbReference>
<dbReference type="PROSITE" id="PS51481">
    <property type="entry name" value="DHAK"/>
    <property type="match status" value="1"/>
</dbReference>
<dbReference type="Pfam" id="PF02734">
    <property type="entry name" value="Dak2"/>
    <property type="match status" value="1"/>
</dbReference>
<comment type="catalytic activity">
    <reaction evidence="13">
        <text>D-glyceraldehyde + ATP = D-glyceraldehyde 3-phosphate + ADP + H(+)</text>
        <dbReference type="Rhea" id="RHEA:13941"/>
        <dbReference type="ChEBI" id="CHEBI:15378"/>
        <dbReference type="ChEBI" id="CHEBI:17378"/>
        <dbReference type="ChEBI" id="CHEBI:30616"/>
        <dbReference type="ChEBI" id="CHEBI:59776"/>
        <dbReference type="ChEBI" id="CHEBI:456216"/>
        <dbReference type="EC" id="2.7.1.28"/>
    </reaction>
</comment>
<evidence type="ECO:0000256" key="9">
    <source>
        <dbReference type="ARBA" id="ARBA00023285"/>
    </source>
</evidence>
<dbReference type="Gene3D" id="1.25.40.340">
    <property type="match status" value="1"/>
</dbReference>
<evidence type="ECO:0000256" key="2">
    <source>
        <dbReference type="ARBA" id="ARBA00012110"/>
    </source>
</evidence>
<dbReference type="Pfam" id="PF02733">
    <property type="entry name" value="Dak1"/>
    <property type="match status" value="1"/>
</dbReference>
<dbReference type="InterPro" id="IPR004006">
    <property type="entry name" value="DhaK_dom"/>
</dbReference>
<evidence type="ECO:0000256" key="14">
    <source>
        <dbReference type="ARBA" id="ARBA00048526"/>
    </source>
</evidence>
<feature type="domain" description="DhaL" evidence="16">
    <location>
        <begin position="336"/>
        <end position="530"/>
    </location>
</feature>
<dbReference type="GO" id="GO:0005524">
    <property type="term" value="F:ATP binding"/>
    <property type="evidence" value="ECO:0007669"/>
    <property type="project" value="UniProtKB-KW"/>
</dbReference>